<sequence>MPWTAKDAKRHKKGLSPSQAKEWAKVANSVLASCQKEGGKDCEGKAIRVANSKFSELMDAEIKTEGSMGIPKGALRLIDPGVDSESNTILVFKEGDIQKKKLQMTVYSGKVLKDHWYWGSLAIDLSGAEFPKKKYPVLEDHRTDRKIAFTSKPLVDEKGLHVNPDKTEFVDTVESNEFQKLSEQGFPFEASLYGLPSVIERIDEGASVQVNGYTLKGPGSVWRKWTFKEASVCVFGHDTNTQSSSFSRTEKEDVEFEEIVHKKPDDNALSNTNQNEGGEKTMDLKELKEKHPELVQEIVKEAKTEVEKQFSTEVSELKIKNTNLGEKVLDLEKRESIRGENERKLRADFIWNEMLLSSDIPESLYEKVKPHVSYSKFVENGVFDEVKFKEAITNEIKDWVGKGAAKTVMGVGYQTKDVVDSQAASVLKQREKDDQTTNMLLNLAGVKTAAAK</sequence>
<organism evidence="3">
    <name type="scientific">viral metagenome</name>
    <dbReference type="NCBI Taxonomy" id="1070528"/>
    <lineage>
        <taxon>unclassified sequences</taxon>
        <taxon>metagenomes</taxon>
        <taxon>organismal metagenomes</taxon>
    </lineage>
</organism>
<evidence type="ECO:0000313" key="2">
    <source>
        <dbReference type="EMBL" id="QJA65500.1"/>
    </source>
</evidence>
<accession>A0A6M3KEZ9</accession>
<gene>
    <name evidence="3" type="ORF">MM415A00721_0015</name>
    <name evidence="2" type="ORF">MM415B00395_0046</name>
</gene>
<protein>
    <submittedName>
        <fullName evidence="3">Uncharacterized protein</fullName>
    </submittedName>
</protein>
<evidence type="ECO:0000313" key="3">
    <source>
        <dbReference type="EMBL" id="QJA80442.1"/>
    </source>
</evidence>
<dbReference type="AlphaFoldDB" id="A0A6M3KEZ9"/>
<evidence type="ECO:0000256" key="1">
    <source>
        <dbReference type="SAM" id="MobiDB-lite"/>
    </source>
</evidence>
<name>A0A6M3KEZ9_9ZZZZ</name>
<reference evidence="3" key="1">
    <citation type="submission" date="2020-03" db="EMBL/GenBank/DDBJ databases">
        <title>The deep terrestrial virosphere.</title>
        <authorList>
            <person name="Holmfeldt K."/>
            <person name="Nilsson E."/>
            <person name="Simone D."/>
            <person name="Lopez-Fernandez M."/>
            <person name="Wu X."/>
            <person name="de Brujin I."/>
            <person name="Lundin D."/>
            <person name="Andersson A."/>
            <person name="Bertilsson S."/>
            <person name="Dopson M."/>
        </authorList>
    </citation>
    <scope>NUCLEOTIDE SEQUENCE</scope>
    <source>
        <strain evidence="3">MM415A00721</strain>
        <strain evidence="2">MM415B00395</strain>
    </source>
</reference>
<proteinExistence type="predicted"/>
<dbReference type="EMBL" id="MT142422">
    <property type="protein sequence ID" value="QJA80442.1"/>
    <property type="molecule type" value="Genomic_DNA"/>
</dbReference>
<feature type="region of interest" description="Disordered" evidence="1">
    <location>
        <begin position="1"/>
        <end position="21"/>
    </location>
</feature>
<dbReference type="EMBL" id="MT141539">
    <property type="protein sequence ID" value="QJA65500.1"/>
    <property type="molecule type" value="Genomic_DNA"/>
</dbReference>